<dbReference type="PANTHER" id="PTHR47467">
    <property type="entry name" value="OS01G0867200 PROTEIN"/>
    <property type="match status" value="1"/>
</dbReference>
<sequence>MGSTLEAKSLRKAVVPSTLLDNPSPGSLQSTRLALHVNEDDASCWVYIASGCDIYKLQIPMEDSWLSTGKEGLLIPERTEVMDSLLLKRCPHRSEIQSIVLSEIESTACLVLASVDAYGHLIVSKLDASGKDVDTYSVLPRDFGVGEGSWSGVCFSPIQWSMAAVARSFCKSVDVYDQDIHLRTMRTCLLWHPSSLSFIRNLGNGDENSILAITEGCQLSVWDLRMKENGGCLNRICGSVGDTFYAVCSSSTGYIAVAGADRTVTVYDPRRWSAISRWVHCSKYEITGLAFSSLDSDYLYVQGVDYEVFCGQWKESSKLFSFRGDSNWLGFSKSCKRDILGGWCDSGSIFVADVVAKVE</sequence>
<proteinExistence type="predicted"/>
<dbReference type="Proteomes" id="UP001396334">
    <property type="component" value="Unassembled WGS sequence"/>
</dbReference>
<dbReference type="InterPro" id="IPR015943">
    <property type="entry name" value="WD40/YVTN_repeat-like_dom_sf"/>
</dbReference>
<dbReference type="Gene3D" id="2.130.10.10">
    <property type="entry name" value="YVTN repeat-like/Quinoprotein amine dehydrogenase"/>
    <property type="match status" value="1"/>
</dbReference>
<reference evidence="1 2" key="1">
    <citation type="journal article" date="2024" name="G3 (Bethesda)">
        <title>Genome assembly of Hibiscus sabdariffa L. provides insights into metabolisms of medicinal natural products.</title>
        <authorList>
            <person name="Kim T."/>
        </authorList>
    </citation>
    <scope>NUCLEOTIDE SEQUENCE [LARGE SCALE GENOMIC DNA]</scope>
    <source>
        <strain evidence="1">TK-2024</strain>
        <tissue evidence="1">Old leaves</tissue>
    </source>
</reference>
<organism evidence="1 2">
    <name type="scientific">Hibiscus sabdariffa</name>
    <name type="common">roselle</name>
    <dbReference type="NCBI Taxonomy" id="183260"/>
    <lineage>
        <taxon>Eukaryota</taxon>
        <taxon>Viridiplantae</taxon>
        <taxon>Streptophyta</taxon>
        <taxon>Embryophyta</taxon>
        <taxon>Tracheophyta</taxon>
        <taxon>Spermatophyta</taxon>
        <taxon>Magnoliopsida</taxon>
        <taxon>eudicotyledons</taxon>
        <taxon>Gunneridae</taxon>
        <taxon>Pentapetalae</taxon>
        <taxon>rosids</taxon>
        <taxon>malvids</taxon>
        <taxon>Malvales</taxon>
        <taxon>Malvaceae</taxon>
        <taxon>Malvoideae</taxon>
        <taxon>Hibiscus</taxon>
    </lineage>
</organism>
<evidence type="ECO:0000313" key="2">
    <source>
        <dbReference type="Proteomes" id="UP001396334"/>
    </source>
</evidence>
<dbReference type="PANTHER" id="PTHR47467:SF1">
    <property type="entry name" value="WD40 REPEAT-CONTAINING PROTEIN"/>
    <property type="match status" value="1"/>
</dbReference>
<dbReference type="InterPro" id="IPR036322">
    <property type="entry name" value="WD40_repeat_dom_sf"/>
</dbReference>
<protein>
    <submittedName>
        <fullName evidence="1">Uncharacterized protein</fullName>
    </submittedName>
</protein>
<evidence type="ECO:0000313" key="1">
    <source>
        <dbReference type="EMBL" id="KAK9028686.1"/>
    </source>
</evidence>
<keyword evidence="2" id="KW-1185">Reference proteome</keyword>
<name>A0ABR2SUI7_9ROSI</name>
<gene>
    <name evidence="1" type="ORF">V6N11_025835</name>
</gene>
<comment type="caution">
    <text evidence="1">The sequence shown here is derived from an EMBL/GenBank/DDBJ whole genome shotgun (WGS) entry which is preliminary data.</text>
</comment>
<accession>A0ABR2SUI7</accession>
<dbReference type="SUPFAM" id="SSF50978">
    <property type="entry name" value="WD40 repeat-like"/>
    <property type="match status" value="1"/>
</dbReference>
<dbReference type="EMBL" id="JBBPBN010000011">
    <property type="protein sequence ID" value="KAK9028686.1"/>
    <property type="molecule type" value="Genomic_DNA"/>
</dbReference>